<comment type="caution">
    <text evidence="2">The sequence shown here is derived from an EMBL/GenBank/DDBJ whole genome shotgun (WGS) entry which is preliminary data.</text>
</comment>
<evidence type="ECO:0000256" key="1">
    <source>
        <dbReference type="SAM" id="MobiDB-lite"/>
    </source>
</evidence>
<accession>A0A1C1C6W2</accession>
<dbReference type="VEuPathDB" id="FungiDB:CLCR_00747"/>
<organism evidence="2 3">
    <name type="scientific">Cladophialophora carrionii</name>
    <dbReference type="NCBI Taxonomy" id="86049"/>
    <lineage>
        <taxon>Eukaryota</taxon>
        <taxon>Fungi</taxon>
        <taxon>Dikarya</taxon>
        <taxon>Ascomycota</taxon>
        <taxon>Pezizomycotina</taxon>
        <taxon>Eurotiomycetes</taxon>
        <taxon>Chaetothyriomycetidae</taxon>
        <taxon>Chaetothyriales</taxon>
        <taxon>Herpotrichiellaceae</taxon>
        <taxon>Cladophialophora</taxon>
    </lineage>
</organism>
<feature type="compositionally biased region" description="Basic and acidic residues" evidence="1">
    <location>
        <begin position="1"/>
        <end position="27"/>
    </location>
</feature>
<proteinExistence type="predicted"/>
<evidence type="ECO:0000313" key="3">
    <source>
        <dbReference type="Proteomes" id="UP000094526"/>
    </source>
</evidence>
<gene>
    <name evidence="2" type="ORF">CLCR_00747</name>
</gene>
<protein>
    <submittedName>
        <fullName evidence="2">Uncharacterized protein</fullName>
    </submittedName>
</protein>
<sequence length="80" mass="8989">MVHDDLTQRGREGKTWLRDTHGAEAEVKNQNPGEPTIATATREDWTMIDENWAGGLIWKSRLVLSTGEHGTWLSLTRGMA</sequence>
<evidence type="ECO:0000313" key="2">
    <source>
        <dbReference type="EMBL" id="OCT44192.1"/>
    </source>
</evidence>
<dbReference type="EMBL" id="LGRB01000021">
    <property type="protein sequence ID" value="OCT44192.1"/>
    <property type="molecule type" value="Genomic_DNA"/>
</dbReference>
<keyword evidence="3" id="KW-1185">Reference proteome</keyword>
<name>A0A1C1C6W2_9EURO</name>
<dbReference type="Proteomes" id="UP000094526">
    <property type="component" value="Unassembled WGS sequence"/>
</dbReference>
<feature type="region of interest" description="Disordered" evidence="1">
    <location>
        <begin position="1"/>
        <end position="37"/>
    </location>
</feature>
<dbReference type="AlphaFoldDB" id="A0A1C1C6W2"/>
<reference evidence="3" key="1">
    <citation type="submission" date="2015-07" db="EMBL/GenBank/DDBJ databases">
        <authorList>
            <person name="Teixeira M.M."/>
            <person name="Souza R.C."/>
            <person name="Almeida L.G."/>
            <person name="Vicente V.A."/>
            <person name="de Hoog S."/>
            <person name="Bocca A.L."/>
            <person name="de Almeida S.R."/>
            <person name="Vasconcelos A.T."/>
            <person name="Felipe M.S."/>
        </authorList>
    </citation>
    <scope>NUCLEOTIDE SEQUENCE [LARGE SCALE GENOMIC DNA]</scope>
    <source>
        <strain evidence="3">KSF</strain>
    </source>
</reference>